<dbReference type="SUPFAM" id="SSF56300">
    <property type="entry name" value="Metallo-dependent phosphatases"/>
    <property type="match status" value="1"/>
</dbReference>
<dbReference type="Gene3D" id="3.60.21.70">
    <property type="entry name" value="PhoD-like phosphatase"/>
    <property type="match status" value="1"/>
</dbReference>
<organism evidence="3 4">
    <name type="scientific">Legionella norrlandica</name>
    <dbReference type="NCBI Taxonomy" id="1498499"/>
    <lineage>
        <taxon>Bacteria</taxon>
        <taxon>Pseudomonadati</taxon>
        <taxon>Pseudomonadota</taxon>
        <taxon>Gammaproteobacteria</taxon>
        <taxon>Legionellales</taxon>
        <taxon>Legionellaceae</taxon>
        <taxon>Legionella</taxon>
    </lineage>
</organism>
<dbReference type="InterPro" id="IPR029052">
    <property type="entry name" value="Metallo-depent_PP-like"/>
</dbReference>
<proteinExistence type="predicted"/>
<comment type="caution">
    <text evidence="3">The sequence shown here is derived from an EMBL/GenBank/DDBJ whole genome shotgun (WGS) entry which is preliminary data.</text>
</comment>
<dbReference type="STRING" id="1498499.EP47_06745"/>
<dbReference type="InterPro" id="IPR018946">
    <property type="entry name" value="PhoD-like_MPP"/>
</dbReference>
<dbReference type="OrthoDB" id="327733at2"/>
<keyword evidence="4" id="KW-1185">Reference proteome</keyword>
<dbReference type="Proteomes" id="UP000054422">
    <property type="component" value="Unassembled WGS sequence"/>
</dbReference>
<evidence type="ECO:0000259" key="2">
    <source>
        <dbReference type="Pfam" id="PF09423"/>
    </source>
</evidence>
<feature type="domain" description="PhoD-like phosphatase metallophosphatase" evidence="2">
    <location>
        <begin position="72"/>
        <end position="196"/>
    </location>
</feature>
<evidence type="ECO:0000313" key="3">
    <source>
        <dbReference type="EMBL" id="KGP63172.1"/>
    </source>
</evidence>
<accession>A0A0A2SQZ1</accession>
<protein>
    <recommendedName>
        <fullName evidence="2">PhoD-like phosphatase metallophosphatase domain-containing protein</fullName>
    </recommendedName>
</protein>
<name>A0A0A2SQZ1_9GAMM</name>
<sequence>MLINAVYDDHDTGGNNAGPPETNKERQIQQCMVNSFHELLSIENFLDEKIAKKGPYYSKRIGQTEIFYLHNRYTKEVDSDNSYLLGTEQWTWLEKSLENSKAQHKILVSPLPFVMGKKPQEDYRGHWQEWHRMMQLCRQHKIATILTADSHNYSHSEIHVRKTANDEPWVIHQHLVGTLGGSKQSVSEEERQSFSKPGRPPLLANHPDLDAALYEGSTVKAYFSPGDKVALLPTPKTIANGAPKINGLRVLMPMPD</sequence>
<evidence type="ECO:0000256" key="1">
    <source>
        <dbReference type="SAM" id="MobiDB-lite"/>
    </source>
</evidence>
<dbReference type="Pfam" id="PF09423">
    <property type="entry name" value="PhoD"/>
    <property type="match status" value="1"/>
</dbReference>
<dbReference type="AlphaFoldDB" id="A0A0A2SQZ1"/>
<reference evidence="3 4" key="1">
    <citation type="submission" date="2014-05" db="EMBL/GenBank/DDBJ databases">
        <authorList>
            <person name="Rizzardi K."/>
            <person name="Winiecka-Krusnell J."/>
            <person name="Ramliden M."/>
            <person name="Alm E."/>
            <person name="Andersson S."/>
            <person name="Byfors S."/>
        </authorList>
    </citation>
    <scope>NUCLEOTIDE SEQUENCE [LARGE SCALE GENOMIC DNA]</scope>
    <source>
        <strain evidence="3 4">LEGN</strain>
    </source>
</reference>
<feature type="region of interest" description="Disordered" evidence="1">
    <location>
        <begin position="180"/>
        <end position="202"/>
    </location>
</feature>
<gene>
    <name evidence="3" type="ORF">EP47_06745</name>
</gene>
<dbReference type="PANTHER" id="PTHR33987:SF1">
    <property type="entry name" value="CALCINEURIN-LIKE METALLO-PHOSPHOESTERASE SUPERFAMILY PROTEIN"/>
    <property type="match status" value="1"/>
</dbReference>
<feature type="region of interest" description="Disordered" evidence="1">
    <location>
        <begin position="1"/>
        <end position="23"/>
    </location>
</feature>
<dbReference type="EMBL" id="JNCF01000023">
    <property type="protein sequence ID" value="KGP63172.1"/>
    <property type="molecule type" value="Genomic_DNA"/>
</dbReference>
<dbReference type="RefSeq" id="WP_035889495.1">
    <property type="nucleotide sequence ID" value="NZ_JNCF01000023.1"/>
</dbReference>
<dbReference type="InterPro" id="IPR038607">
    <property type="entry name" value="PhoD-like_sf"/>
</dbReference>
<evidence type="ECO:0000313" key="4">
    <source>
        <dbReference type="Proteomes" id="UP000054422"/>
    </source>
</evidence>
<dbReference type="PANTHER" id="PTHR33987">
    <property type="entry name" value="CALCINEURIN-LIKE METALLO-PHOSPHOESTERASE SUPERFAMILY PROTEIN"/>
    <property type="match status" value="1"/>
</dbReference>